<keyword evidence="2" id="KW-1185">Reference proteome</keyword>
<dbReference type="AlphaFoldDB" id="A0AAV3RP39"/>
<evidence type="ECO:0000313" key="1">
    <source>
        <dbReference type="EMBL" id="GAA0183433.1"/>
    </source>
</evidence>
<gene>
    <name evidence="1" type="ORF">LIER_42405</name>
</gene>
<reference evidence="1 2" key="1">
    <citation type="submission" date="2024-01" db="EMBL/GenBank/DDBJ databases">
        <title>The complete chloroplast genome sequence of Lithospermum erythrorhizon: insights into the phylogenetic relationship among Boraginaceae species and the maternal lineages of purple gromwells.</title>
        <authorList>
            <person name="Okada T."/>
            <person name="Watanabe K."/>
        </authorList>
    </citation>
    <scope>NUCLEOTIDE SEQUENCE [LARGE SCALE GENOMIC DNA]</scope>
</reference>
<name>A0AAV3RP39_LITER</name>
<organism evidence="1 2">
    <name type="scientific">Lithospermum erythrorhizon</name>
    <name type="common">Purple gromwell</name>
    <name type="synonym">Lithospermum officinale var. erythrorhizon</name>
    <dbReference type="NCBI Taxonomy" id="34254"/>
    <lineage>
        <taxon>Eukaryota</taxon>
        <taxon>Viridiplantae</taxon>
        <taxon>Streptophyta</taxon>
        <taxon>Embryophyta</taxon>
        <taxon>Tracheophyta</taxon>
        <taxon>Spermatophyta</taxon>
        <taxon>Magnoliopsida</taxon>
        <taxon>eudicotyledons</taxon>
        <taxon>Gunneridae</taxon>
        <taxon>Pentapetalae</taxon>
        <taxon>asterids</taxon>
        <taxon>lamiids</taxon>
        <taxon>Boraginales</taxon>
        <taxon>Boraginaceae</taxon>
        <taxon>Boraginoideae</taxon>
        <taxon>Lithospermeae</taxon>
        <taxon>Lithospermum</taxon>
    </lineage>
</organism>
<dbReference type="EMBL" id="BAABME010029275">
    <property type="protein sequence ID" value="GAA0183433.1"/>
    <property type="molecule type" value="Genomic_DNA"/>
</dbReference>
<proteinExistence type="predicted"/>
<accession>A0AAV3RP39</accession>
<protein>
    <submittedName>
        <fullName evidence="1">Uncharacterized protein</fullName>
    </submittedName>
</protein>
<comment type="caution">
    <text evidence="1">The sequence shown here is derived from an EMBL/GenBank/DDBJ whole genome shotgun (WGS) entry which is preliminary data.</text>
</comment>
<sequence length="266" mass="29930">MPRNANAKLEQINLKVISCKTNDRMRRQKYFDTRVRNERLNKPDKPSTVDAYLDQAIGAFLVAKRGHRLVDQAQTLKGLSFPPNNPNFLFRSGQKFRGSPHIPKELPFQPIISQEQCLKTPKIVSKVKAMLMKEGILLLSHLLQFPLTTWLLSNVMGLVLSPFPGLELHLLVPIKEGKTPEVPTAIVATTPSPRPAQHMNFRKDLFFCANELIQQDLVHIRVLYKILGEVVMQLPGPVDKSNNHILGCGPFSFISLQNSLGPKQSS</sequence>
<evidence type="ECO:0000313" key="2">
    <source>
        <dbReference type="Proteomes" id="UP001454036"/>
    </source>
</evidence>
<dbReference type="Proteomes" id="UP001454036">
    <property type="component" value="Unassembled WGS sequence"/>
</dbReference>